<keyword evidence="2" id="KW-1185">Reference proteome</keyword>
<proteinExistence type="predicted"/>
<dbReference type="AlphaFoldDB" id="A0A4R1BDA8"/>
<dbReference type="RefSeq" id="WP_131446438.1">
    <property type="nucleotide sequence ID" value="NZ_SJZB01000031.1"/>
</dbReference>
<protein>
    <submittedName>
        <fullName evidence="1">Uncharacterized protein</fullName>
    </submittedName>
</protein>
<accession>A0A4R1BDA8</accession>
<name>A0A4R1BDA8_9PROT</name>
<organism evidence="1 2">
    <name type="scientific">Parasulfuritortus cantonensis</name>
    <dbReference type="NCBI Taxonomy" id="2528202"/>
    <lineage>
        <taxon>Bacteria</taxon>
        <taxon>Pseudomonadati</taxon>
        <taxon>Pseudomonadota</taxon>
        <taxon>Betaproteobacteria</taxon>
        <taxon>Nitrosomonadales</taxon>
        <taxon>Thiobacillaceae</taxon>
        <taxon>Parasulfuritortus</taxon>
    </lineage>
</organism>
<dbReference type="OrthoDB" id="8556654at2"/>
<gene>
    <name evidence="1" type="ORF">EZJ19_08095</name>
</gene>
<dbReference type="EMBL" id="SJZB01000031">
    <property type="protein sequence ID" value="TCJ15014.1"/>
    <property type="molecule type" value="Genomic_DNA"/>
</dbReference>
<comment type="caution">
    <text evidence="1">The sequence shown here is derived from an EMBL/GenBank/DDBJ whole genome shotgun (WGS) entry which is preliminary data.</text>
</comment>
<dbReference type="Proteomes" id="UP000295443">
    <property type="component" value="Unassembled WGS sequence"/>
</dbReference>
<evidence type="ECO:0000313" key="2">
    <source>
        <dbReference type="Proteomes" id="UP000295443"/>
    </source>
</evidence>
<reference evidence="1 2" key="1">
    <citation type="submission" date="2019-03" db="EMBL/GenBank/DDBJ databases">
        <title>Genome sequence of Thiobacillaceae bacterium LSR1, a sulfur-oxidizing bacterium isolated from freshwater sediment.</title>
        <authorList>
            <person name="Li S."/>
        </authorList>
    </citation>
    <scope>NUCLEOTIDE SEQUENCE [LARGE SCALE GENOMIC DNA]</scope>
    <source>
        <strain evidence="1 2">LSR1</strain>
    </source>
</reference>
<evidence type="ECO:0000313" key="1">
    <source>
        <dbReference type="EMBL" id="TCJ15014.1"/>
    </source>
</evidence>
<sequence>MSARYYAQRRLNPYRGVVQYVEVGDGEARSLDGVTWHLRADDGQGWVRPVGVWVEGRGLVAGVGARHPELLAALQGRPALPFPLIDSVELWLLDKESGRPLALLDAQAPSRHHHGLAELAWLPFALTYRGYHSAALAERLPAGAGAPRHRDFLERQVNGRARPYAGAQWFRRRPDGAGEGLTGYRLAPAWQGRHLGGAEFPELLVTDAWNSRLEKSAIHDYHAWLSPFLLCWPGLTDATRAELELAAWRRPRWLAQVYRLLPKVIDRAGLNAALVAARLQEAANAEEDGFG</sequence>